<dbReference type="Gene3D" id="3.50.30.10">
    <property type="entry name" value="Phosphohistidine domain"/>
    <property type="match status" value="1"/>
</dbReference>
<comment type="function">
    <text evidence="2">Catalyzes the phosphorylation of pyruvate to phosphoenolpyruvate.</text>
</comment>
<evidence type="ECO:0000256" key="1">
    <source>
        <dbReference type="ARBA" id="ARBA00001946"/>
    </source>
</evidence>
<organism evidence="18 19">
    <name type="scientific">Candidatus Sulfobium mesophilum</name>
    <dbReference type="NCBI Taxonomy" id="2016548"/>
    <lineage>
        <taxon>Bacteria</taxon>
        <taxon>Pseudomonadati</taxon>
        <taxon>Nitrospirota</taxon>
        <taxon>Nitrospiria</taxon>
        <taxon>Nitrospirales</taxon>
        <taxon>Nitrospiraceae</taxon>
        <taxon>Candidatus Sulfobium</taxon>
    </lineage>
</organism>
<dbReference type="SUPFAM" id="SSF56059">
    <property type="entry name" value="Glutathione synthetase ATP-binding domain-like"/>
    <property type="match status" value="1"/>
</dbReference>
<evidence type="ECO:0000256" key="8">
    <source>
        <dbReference type="ARBA" id="ARBA00022723"/>
    </source>
</evidence>
<evidence type="ECO:0000313" key="19">
    <source>
        <dbReference type="Proteomes" id="UP000245125"/>
    </source>
</evidence>
<comment type="cofactor">
    <cofactor evidence="1">
        <name>Mg(2+)</name>
        <dbReference type="ChEBI" id="CHEBI:18420"/>
    </cofactor>
</comment>
<dbReference type="InterPro" id="IPR008279">
    <property type="entry name" value="PEP-util_enz_mobile_dom"/>
</dbReference>
<dbReference type="UniPathway" id="UPA00138"/>
<dbReference type="AlphaFoldDB" id="A0A2U3QEC3"/>
<feature type="domain" description="PEP-utilising enzyme mobile" evidence="16">
    <location>
        <begin position="500"/>
        <end position="568"/>
    </location>
</feature>
<keyword evidence="15" id="KW-0175">Coiled coil</keyword>
<keyword evidence="18" id="KW-0670">Pyruvate</keyword>
<evidence type="ECO:0000256" key="7">
    <source>
        <dbReference type="ARBA" id="ARBA00022679"/>
    </source>
</evidence>
<dbReference type="SUPFAM" id="SSF52009">
    <property type="entry name" value="Phosphohistidine domain"/>
    <property type="match status" value="1"/>
</dbReference>
<keyword evidence="7 18" id="KW-0808">Transferase</keyword>
<keyword evidence="8" id="KW-0479">Metal-binding</keyword>
<evidence type="ECO:0000256" key="3">
    <source>
        <dbReference type="ARBA" id="ARBA00004742"/>
    </source>
</evidence>
<keyword evidence="12" id="KW-0460">Magnesium</keyword>
<dbReference type="EMBL" id="OUUY01000017">
    <property type="protein sequence ID" value="SPP99768.1"/>
    <property type="molecule type" value="Genomic_DNA"/>
</dbReference>
<dbReference type="GO" id="GO:0046872">
    <property type="term" value="F:metal ion binding"/>
    <property type="evidence" value="ECO:0007669"/>
    <property type="project" value="UniProtKB-KW"/>
</dbReference>
<comment type="similarity">
    <text evidence="4">Belongs to the PEP-utilizing enzyme family.</text>
</comment>
<keyword evidence="19" id="KW-1185">Reference proteome</keyword>
<reference evidence="19" key="1">
    <citation type="submission" date="2018-03" db="EMBL/GenBank/DDBJ databases">
        <authorList>
            <person name="Zecchin S."/>
        </authorList>
    </citation>
    <scope>NUCLEOTIDE SEQUENCE [LARGE SCALE GENOMIC DNA]</scope>
</reference>
<evidence type="ECO:0000256" key="10">
    <source>
        <dbReference type="ARBA" id="ARBA00022777"/>
    </source>
</evidence>
<dbReference type="GO" id="GO:0005524">
    <property type="term" value="F:ATP binding"/>
    <property type="evidence" value="ECO:0007669"/>
    <property type="project" value="UniProtKB-KW"/>
</dbReference>
<gene>
    <name evidence="18" type="ORF">NBG4_1130007</name>
</gene>
<dbReference type="GO" id="GO:0008986">
    <property type="term" value="F:pyruvate, water dikinase activity"/>
    <property type="evidence" value="ECO:0007669"/>
    <property type="project" value="UniProtKB-EC"/>
</dbReference>
<dbReference type="Gene3D" id="3.30.1490.20">
    <property type="entry name" value="ATP-grasp fold, A domain"/>
    <property type="match status" value="1"/>
</dbReference>
<dbReference type="PANTHER" id="PTHR43030:SF1">
    <property type="entry name" value="PHOSPHOENOLPYRUVATE SYNTHASE"/>
    <property type="match status" value="1"/>
</dbReference>
<keyword evidence="10" id="KW-0418">Kinase</keyword>
<evidence type="ECO:0000256" key="4">
    <source>
        <dbReference type="ARBA" id="ARBA00007837"/>
    </source>
</evidence>
<dbReference type="InterPro" id="IPR013815">
    <property type="entry name" value="ATP_grasp_subdomain_1"/>
</dbReference>
<proteinExistence type="inferred from homology"/>
<protein>
    <recommendedName>
        <fullName evidence="6">Phosphoenolpyruvate synthase</fullName>
        <ecNumber evidence="5">2.7.9.2</ecNumber>
    </recommendedName>
    <alternativeName>
        <fullName evidence="13">Pyruvate, water dikinase</fullName>
    </alternativeName>
</protein>
<evidence type="ECO:0000259" key="16">
    <source>
        <dbReference type="Pfam" id="PF00391"/>
    </source>
</evidence>
<evidence type="ECO:0000256" key="14">
    <source>
        <dbReference type="ARBA" id="ARBA00047700"/>
    </source>
</evidence>
<evidence type="ECO:0000259" key="17">
    <source>
        <dbReference type="Pfam" id="PF01326"/>
    </source>
</evidence>
<keyword evidence="9" id="KW-0547">Nucleotide-binding</keyword>
<feature type="coiled-coil region" evidence="15">
    <location>
        <begin position="21"/>
        <end position="69"/>
    </location>
</feature>
<feature type="domain" description="Pyruvate phosphate dikinase AMP/ATP-binding" evidence="17">
    <location>
        <begin position="149"/>
        <end position="455"/>
    </location>
</feature>
<evidence type="ECO:0000256" key="6">
    <source>
        <dbReference type="ARBA" id="ARBA00021623"/>
    </source>
</evidence>
<dbReference type="Gene3D" id="3.30.470.20">
    <property type="entry name" value="ATP-grasp fold, B domain"/>
    <property type="match status" value="1"/>
</dbReference>
<accession>A0A2U3QEC3</accession>
<name>A0A2U3QEC3_9BACT</name>
<evidence type="ECO:0000256" key="11">
    <source>
        <dbReference type="ARBA" id="ARBA00022840"/>
    </source>
</evidence>
<sequence>MLFYLSRIIFCGSIKITMKILKLLKRKEAQLENRGQELKLTLKAKYTKFQDLLEQNNAVLRLIADMEDKLSAEYLFDRQYVKSTVESMSKGVLGIIDSLNEISHGKYKELYARYEIINKKIEKTLSPGKEIPVSDLVIPLESISGDMADIAGGKIAHLGEIKSGLGLPVPDGFSITAYAFKRFLDHNSLAEKVNARLHQLDIGNMEEISRFCREMQDVMAGSEIPSELSDVIKAAIENLKATTGKSPLMVSVRSSANYEDGDVSFAGQYATFLNVPEELIAHKYKEVLASIFRPRVVFYYKTKGFSETEMVMSVGVMRMIDARAAGVLYTRDPNDPDSDHIIINAAWGLGETVVTGAEPPQSYLVSREKKGFTEKKLSDQHTMLVCTAGGGVTEAPVPEGIRNAPCLSDVQIKTLSEHAFTLETHYERPQDVEWAIDQNNHIYILQSRPLKTLKKLGPLIKIPRRLEQYNILIDRGLIASKGIGHGRAFVLRDRADLKSFPEGWVLVAANMAVDFVVVMNKAAAIVIDAGSITCHTASLAREYEVPTIVDTARATSRIKHGQEITVDAVNCNVYEGRVEEILKFTVQTSSFRDTHVFKTLERIFKRISPLNLVSPEGENFRPECCMTFHDITRFSHEKAMSEMFSLGTKHNIDECPAVQLKAGIPVDAHLIDVGGGLRENITKATPEDILSIPFSVFLKGMRTMRWPEPRPADVKGFLGMIAHTASIPEEELRETGGHSYAFLSRNYMNFSIKLGYHFSMVEAFAGENINDNYIKFHFKGGGATTDRRIRRLRLITEILKTMDFTVDVRGDVLDAVLHKIKQHDIERRLEVMGKLTAYTKQLDMAMYNDAVTDLFIEEFIRDHIK</sequence>
<dbReference type="Pfam" id="PF01326">
    <property type="entry name" value="PPDK_N"/>
    <property type="match status" value="1"/>
</dbReference>
<dbReference type="GO" id="GO:0006094">
    <property type="term" value="P:gluconeogenesis"/>
    <property type="evidence" value="ECO:0007669"/>
    <property type="project" value="UniProtKB-UniPathway"/>
</dbReference>
<dbReference type="Proteomes" id="UP000245125">
    <property type="component" value="Unassembled WGS sequence"/>
</dbReference>
<dbReference type="InterPro" id="IPR036637">
    <property type="entry name" value="Phosphohistidine_dom_sf"/>
</dbReference>
<evidence type="ECO:0000256" key="9">
    <source>
        <dbReference type="ARBA" id="ARBA00022741"/>
    </source>
</evidence>
<evidence type="ECO:0000256" key="15">
    <source>
        <dbReference type="SAM" id="Coils"/>
    </source>
</evidence>
<comment type="pathway">
    <text evidence="3">Carbohydrate biosynthesis; gluconeogenesis.</text>
</comment>
<comment type="catalytic activity">
    <reaction evidence="14">
        <text>pyruvate + ATP + H2O = phosphoenolpyruvate + AMP + phosphate + 2 H(+)</text>
        <dbReference type="Rhea" id="RHEA:11364"/>
        <dbReference type="ChEBI" id="CHEBI:15361"/>
        <dbReference type="ChEBI" id="CHEBI:15377"/>
        <dbReference type="ChEBI" id="CHEBI:15378"/>
        <dbReference type="ChEBI" id="CHEBI:30616"/>
        <dbReference type="ChEBI" id="CHEBI:43474"/>
        <dbReference type="ChEBI" id="CHEBI:58702"/>
        <dbReference type="ChEBI" id="CHEBI:456215"/>
        <dbReference type="EC" id="2.7.9.2"/>
    </reaction>
</comment>
<dbReference type="InterPro" id="IPR002192">
    <property type="entry name" value="PPDK_AMP/ATP-bd"/>
</dbReference>
<evidence type="ECO:0000256" key="13">
    <source>
        <dbReference type="ARBA" id="ARBA00033470"/>
    </source>
</evidence>
<evidence type="ECO:0000256" key="12">
    <source>
        <dbReference type="ARBA" id="ARBA00022842"/>
    </source>
</evidence>
<dbReference type="PANTHER" id="PTHR43030">
    <property type="entry name" value="PHOSPHOENOLPYRUVATE SYNTHASE"/>
    <property type="match status" value="1"/>
</dbReference>
<dbReference type="Pfam" id="PF00391">
    <property type="entry name" value="PEP-utilizers"/>
    <property type="match status" value="1"/>
</dbReference>
<dbReference type="InterPro" id="IPR006319">
    <property type="entry name" value="PEP_synth"/>
</dbReference>
<evidence type="ECO:0000256" key="5">
    <source>
        <dbReference type="ARBA" id="ARBA00011996"/>
    </source>
</evidence>
<evidence type="ECO:0000256" key="2">
    <source>
        <dbReference type="ARBA" id="ARBA00002988"/>
    </source>
</evidence>
<dbReference type="EC" id="2.7.9.2" evidence="5"/>
<evidence type="ECO:0000313" key="18">
    <source>
        <dbReference type="EMBL" id="SPP99768.1"/>
    </source>
</evidence>
<keyword evidence="11" id="KW-0067">ATP-binding</keyword>